<dbReference type="InterPro" id="IPR002223">
    <property type="entry name" value="Kunitz_BPTI"/>
</dbReference>
<dbReference type="EMBL" id="GANP01011767">
    <property type="protein sequence ID" value="JAB72701.1"/>
    <property type="molecule type" value="mRNA"/>
</dbReference>
<reference evidence="3" key="1">
    <citation type="journal article" date="2015" name="Sci. Rep.">
        <title>Tissue- and time-dependent transcription in Ixodes ricinus salivary glands and midguts when blood feeding on the vertebrate host.</title>
        <authorList>
            <person name="Kotsyfakis M."/>
            <person name="Schwarz A."/>
            <person name="Erhart J."/>
            <person name="Ribeiro J.M."/>
        </authorList>
    </citation>
    <scope>NUCLEOTIDE SEQUENCE</scope>
    <source>
        <tissue evidence="3">Salivary gland and midgut</tissue>
    </source>
</reference>
<keyword evidence="1" id="KW-0732">Signal</keyword>
<name>V5IDK7_IXORI</name>
<evidence type="ECO:0000259" key="2">
    <source>
        <dbReference type="Pfam" id="PF00014"/>
    </source>
</evidence>
<organism evidence="3">
    <name type="scientific">Ixodes ricinus</name>
    <name type="common">Common tick</name>
    <name type="synonym">Acarus ricinus</name>
    <dbReference type="NCBI Taxonomy" id="34613"/>
    <lineage>
        <taxon>Eukaryota</taxon>
        <taxon>Metazoa</taxon>
        <taxon>Ecdysozoa</taxon>
        <taxon>Arthropoda</taxon>
        <taxon>Chelicerata</taxon>
        <taxon>Arachnida</taxon>
        <taxon>Acari</taxon>
        <taxon>Parasitiformes</taxon>
        <taxon>Ixodida</taxon>
        <taxon>Ixodoidea</taxon>
        <taxon>Ixodidae</taxon>
        <taxon>Ixodinae</taxon>
        <taxon>Ixodes</taxon>
    </lineage>
</organism>
<protein>
    <submittedName>
        <fullName evidence="3">Putative secreted protein</fullName>
    </submittedName>
</protein>
<evidence type="ECO:0000256" key="1">
    <source>
        <dbReference type="SAM" id="SignalP"/>
    </source>
</evidence>
<proteinExistence type="evidence at transcript level"/>
<accession>V5IDK7</accession>
<feature type="signal peptide" evidence="1">
    <location>
        <begin position="1"/>
        <end position="19"/>
    </location>
</feature>
<dbReference type="PROSITE" id="PS51257">
    <property type="entry name" value="PROKAR_LIPOPROTEIN"/>
    <property type="match status" value="1"/>
</dbReference>
<dbReference type="AlphaFoldDB" id="V5IDK7"/>
<dbReference type="InterPro" id="IPR036880">
    <property type="entry name" value="Kunitz_BPTI_sf"/>
</dbReference>
<feature type="chain" id="PRO_5004737303" evidence="1">
    <location>
        <begin position="20"/>
        <end position="86"/>
    </location>
</feature>
<dbReference type="GO" id="GO:0004867">
    <property type="term" value="F:serine-type endopeptidase inhibitor activity"/>
    <property type="evidence" value="ECO:0007669"/>
    <property type="project" value="InterPro"/>
</dbReference>
<dbReference type="Gene3D" id="4.10.410.10">
    <property type="entry name" value="Pancreatic trypsin inhibitor Kunitz domain"/>
    <property type="match status" value="1"/>
</dbReference>
<sequence length="86" mass="9555">MKAAIATLCFLVALSCAIAELREEECRRPLAFSACSGSFWEIFSFFNNTNKCERYDGCDTGPNRFGTLQQCADGCPYGQHSRSGRK</sequence>
<dbReference type="Pfam" id="PF00014">
    <property type="entry name" value="Kunitz_BPTI"/>
    <property type="match status" value="1"/>
</dbReference>
<evidence type="ECO:0000313" key="3">
    <source>
        <dbReference type="EMBL" id="JAB72701.1"/>
    </source>
</evidence>
<feature type="domain" description="BPTI/Kunitz inhibitor" evidence="2">
    <location>
        <begin position="26"/>
        <end position="75"/>
    </location>
</feature>
<dbReference type="SUPFAM" id="SSF57362">
    <property type="entry name" value="BPTI-like"/>
    <property type="match status" value="1"/>
</dbReference>